<keyword evidence="1" id="KW-1133">Transmembrane helix</keyword>
<keyword evidence="3" id="KW-1185">Reference proteome</keyword>
<dbReference type="RefSeq" id="WP_149390790.1">
    <property type="nucleotide sequence ID" value="NZ_SMRS01000005.1"/>
</dbReference>
<dbReference type="Gene3D" id="3.40.50.450">
    <property type="match status" value="1"/>
</dbReference>
<feature type="transmembrane region" description="Helical" evidence="1">
    <location>
        <begin position="399"/>
        <end position="420"/>
    </location>
</feature>
<dbReference type="EMBL" id="SMRS01000005">
    <property type="protein sequence ID" value="KAA0874609.1"/>
    <property type="molecule type" value="Genomic_DNA"/>
</dbReference>
<accession>A0A5A9W334</accession>
<sequence>MSTSPLPPVFSVLLAGHRQQRLQRGYSAEVQAQRQEQLQQTLTTVLSHLAQEAVSAFALAQKEYLPLTPELRLLTGTASGVDALGRDLAPTLGYRLHLMSAQSSAEVFEAERNLVLGMQPSSEMNALQQSDYSLRDDLLLSFADLLVAVWDRSESAEIKSGTAKLIRSALLKRKPVLLIRFDAVDAVPQLQLCDTQKLGESETLELETFGHKRDVLEQFFLPSVESMEALQAPLRLWVQRLLCPFVQVLPEVAEQEAQLRLIDAQPSFFAWLGTWCRYVWSGRKTPVPLSFVRWCTQALFWLKWMLNPPSVSAEQRLLHLLQRPVLQQSLQRRWIHRVHRFGSALARLEWREAFLAPKSVSHPACSEPSSLPLSSLDIAFVRADEAAHYYACAHRDGIWLVYFAAAFAVFCAVAGTLQLWPATQVGLVMFWAVGEFVLLRFIVGQVLQARYKDWHGRWMSYRFLAEQLRYLRIGYAMLVLPKALDTSAWYLDTQHQFKLKHPEVWILQRLLIAQGLPQTQTAGAIYHLAQERPQALQAFKQALSEHRHYFSHSYHHLHREHVYLHRLALILFVITFCAVTLHFFVKISWILIFTAFFPAWGAAIHGVLTHNEVVRMSAMAGVVWSKLEYLHQALSSHPQTLNTSLDSPTAWTETGELRQLIGHLIMILADENQTWRSLLQHNPPDLPA</sequence>
<proteinExistence type="predicted"/>
<dbReference type="Proteomes" id="UP000325302">
    <property type="component" value="Unassembled WGS sequence"/>
</dbReference>
<comment type="caution">
    <text evidence="2">The sequence shown here is derived from an EMBL/GenBank/DDBJ whole genome shotgun (WGS) entry which is preliminary data.</text>
</comment>
<keyword evidence="1" id="KW-0472">Membrane</keyword>
<gene>
    <name evidence="2" type="ORF">E1H14_07205</name>
</gene>
<dbReference type="AlphaFoldDB" id="A0A5A9W334"/>
<feature type="transmembrane region" description="Helical" evidence="1">
    <location>
        <begin position="426"/>
        <end position="447"/>
    </location>
</feature>
<dbReference type="OrthoDB" id="2968017at2"/>
<keyword evidence="1" id="KW-0812">Transmembrane</keyword>
<protein>
    <submittedName>
        <fullName evidence="2">Uncharacterized protein</fullName>
    </submittedName>
</protein>
<evidence type="ECO:0000313" key="3">
    <source>
        <dbReference type="Proteomes" id="UP000325302"/>
    </source>
</evidence>
<reference evidence="2 3" key="1">
    <citation type="submission" date="2019-03" db="EMBL/GenBank/DDBJ databases">
        <title>Nitrincola sp. nov. isolated from an Indian soda lake.</title>
        <authorList>
            <person name="Joshi A."/>
            <person name="Thite S.V."/>
            <person name="Joseph N."/>
            <person name="Dhotre D."/>
            <person name="Moorthy M."/>
            <person name="Shouche Y.S."/>
        </authorList>
    </citation>
    <scope>NUCLEOTIDE SEQUENCE [LARGE SCALE GENOMIC DNA]</scope>
    <source>
        <strain evidence="2 3">MEB193</strain>
    </source>
</reference>
<name>A0A5A9W334_9GAMM</name>
<feature type="transmembrane region" description="Helical" evidence="1">
    <location>
        <begin position="563"/>
        <end position="583"/>
    </location>
</feature>
<evidence type="ECO:0000313" key="2">
    <source>
        <dbReference type="EMBL" id="KAA0874609.1"/>
    </source>
</evidence>
<organism evidence="2 3">
    <name type="scientific">Nitrincola tapanii</name>
    <dbReference type="NCBI Taxonomy" id="1708751"/>
    <lineage>
        <taxon>Bacteria</taxon>
        <taxon>Pseudomonadati</taxon>
        <taxon>Pseudomonadota</taxon>
        <taxon>Gammaproteobacteria</taxon>
        <taxon>Oceanospirillales</taxon>
        <taxon>Oceanospirillaceae</taxon>
        <taxon>Nitrincola</taxon>
    </lineage>
</organism>
<feature type="transmembrane region" description="Helical" evidence="1">
    <location>
        <begin position="589"/>
        <end position="608"/>
    </location>
</feature>
<evidence type="ECO:0000256" key="1">
    <source>
        <dbReference type="SAM" id="Phobius"/>
    </source>
</evidence>